<dbReference type="AlphaFoldDB" id="A0A0P8YHB5"/>
<reference evidence="1 2" key="1">
    <citation type="submission" date="2015-09" db="EMBL/GenBank/DDBJ databases">
        <authorList>
            <person name="Jackson K.R."/>
            <person name="Lunt B.L."/>
            <person name="Fisher J.N.B."/>
            <person name="Gardner A.V."/>
            <person name="Bailey M.E."/>
            <person name="Deus L.M."/>
            <person name="Earl A.S."/>
            <person name="Gibby P.D."/>
            <person name="Hartmann K.A."/>
            <person name="Liu J.E."/>
            <person name="Manci A.M."/>
            <person name="Nielsen D.A."/>
            <person name="Solomon M.B."/>
            <person name="Breakwell D.P."/>
            <person name="Burnett S.H."/>
            <person name="Grose J.H."/>
        </authorList>
    </citation>
    <scope>NUCLEOTIDE SEQUENCE [LARGE SCALE GENOMIC DNA]</scope>
    <source>
        <strain evidence="1 2">S613</strain>
    </source>
</reference>
<protein>
    <submittedName>
        <fullName evidence="1">Uncharacterized protein</fullName>
    </submittedName>
</protein>
<dbReference type="PATRIC" id="fig|294.162.peg.6218"/>
<sequence>MRAYTQKQQQLLSHWSEALGTSAFQSHRITLDHLSNALEPAAQRCFQRLIRLTPCASSRALPGSAP</sequence>
<organism evidence="1 2">
    <name type="scientific">Pseudomonas fluorescens</name>
    <dbReference type="NCBI Taxonomy" id="294"/>
    <lineage>
        <taxon>Bacteria</taxon>
        <taxon>Pseudomonadati</taxon>
        <taxon>Pseudomonadota</taxon>
        <taxon>Gammaproteobacteria</taxon>
        <taxon>Pseudomonadales</taxon>
        <taxon>Pseudomonadaceae</taxon>
        <taxon>Pseudomonas</taxon>
    </lineage>
</organism>
<evidence type="ECO:0000313" key="1">
    <source>
        <dbReference type="EMBL" id="KPU50694.1"/>
    </source>
</evidence>
<evidence type="ECO:0000313" key="2">
    <source>
        <dbReference type="Proteomes" id="UP000050349"/>
    </source>
</evidence>
<dbReference type="OrthoDB" id="495728at2"/>
<name>A0A0P8YHB5_PSEFL</name>
<comment type="caution">
    <text evidence="1">The sequence shown here is derived from an EMBL/GenBank/DDBJ whole genome shotgun (WGS) entry which is preliminary data.</text>
</comment>
<gene>
    <name evidence="1" type="ORF">AN403_50</name>
</gene>
<dbReference type="RefSeq" id="WP_057400681.1">
    <property type="nucleotide sequence ID" value="NZ_LJXB01000094.1"/>
</dbReference>
<dbReference type="Proteomes" id="UP000050349">
    <property type="component" value="Unassembled WGS sequence"/>
</dbReference>
<dbReference type="EMBL" id="LJXB01000094">
    <property type="protein sequence ID" value="KPU50694.1"/>
    <property type="molecule type" value="Genomic_DNA"/>
</dbReference>
<accession>A0A0P8YHB5</accession>
<proteinExistence type="predicted"/>